<evidence type="ECO:0000256" key="4">
    <source>
        <dbReference type="ARBA" id="ARBA00021870"/>
    </source>
</evidence>
<evidence type="ECO:0000256" key="7">
    <source>
        <dbReference type="ARBA" id="ARBA00022779"/>
    </source>
</evidence>
<evidence type="ECO:0000313" key="14">
    <source>
        <dbReference type="Proteomes" id="UP001500571"/>
    </source>
</evidence>
<dbReference type="Pfam" id="PF01706">
    <property type="entry name" value="FliG_C"/>
    <property type="match status" value="1"/>
</dbReference>
<accession>A0ABN2QTE7</accession>
<dbReference type="EMBL" id="BAAAPB010000001">
    <property type="protein sequence ID" value="GAA1957730.1"/>
    <property type="molecule type" value="Genomic_DNA"/>
</dbReference>
<dbReference type="PRINTS" id="PR00954">
    <property type="entry name" value="FLGMOTORFLIG"/>
</dbReference>
<evidence type="ECO:0000256" key="5">
    <source>
        <dbReference type="ARBA" id="ARBA00022475"/>
    </source>
</evidence>
<dbReference type="InterPro" id="IPR000090">
    <property type="entry name" value="Flg_Motor_Flig"/>
</dbReference>
<keyword evidence="8" id="KW-0472">Membrane</keyword>
<sequence>MTVMTPALAVMAANGNHALANSLGLRKAAILLIQLGQERASAVLRHMSDAEVEAITAEISRLDAISSIETDQVLGEFRELMVARAHIAQGGFSFAQQLLQSSIGEERAAEIMDRLHAAAVQMPFQFLHRADPAQLRGFIAEEHPQVIALVLAHMTPDKASLLLSGLPNYLQAVVAHRIAVMDRTSPEIIRAVEAVLERKLSSMLQPTEVSRVGGVDPLVNIINRSDRPTERLIVEGLEGLDPALADEVKSRMFMFEDIVGLDDRSVQQVLRQVDTGELALALKGVSSQVKNKITGNLSERAAENLLDEVELLGAVRLVQVEEAQQSVIRTIRQLEEQGQITVRRGNDEEFVV</sequence>
<keyword evidence="13" id="KW-0969">Cilium</keyword>
<organism evidence="13 14">
    <name type="scientific">Nocardioides panacihumi</name>
    <dbReference type="NCBI Taxonomy" id="400774"/>
    <lineage>
        <taxon>Bacteria</taxon>
        <taxon>Bacillati</taxon>
        <taxon>Actinomycetota</taxon>
        <taxon>Actinomycetes</taxon>
        <taxon>Propionibacteriales</taxon>
        <taxon>Nocardioidaceae</taxon>
        <taxon>Nocardioides</taxon>
    </lineage>
</organism>
<dbReference type="PIRSF" id="PIRSF003161">
    <property type="entry name" value="FliG"/>
    <property type="match status" value="1"/>
</dbReference>
<dbReference type="Pfam" id="PF14842">
    <property type="entry name" value="FliG_N"/>
    <property type="match status" value="1"/>
</dbReference>
<keyword evidence="9" id="KW-0975">Bacterial flagellum</keyword>
<feature type="domain" description="Flagellar motor switch protein FliG C-terminal" evidence="10">
    <location>
        <begin position="236"/>
        <end position="341"/>
    </location>
</feature>
<dbReference type="InterPro" id="IPR032779">
    <property type="entry name" value="FliG_M"/>
</dbReference>
<dbReference type="InterPro" id="IPR028263">
    <property type="entry name" value="FliG_N"/>
</dbReference>
<feature type="domain" description="Flagellar motor switch protein FliG N-terminal" evidence="12">
    <location>
        <begin position="24"/>
        <end position="124"/>
    </location>
</feature>
<comment type="similarity">
    <text evidence="3">Belongs to the FliG family.</text>
</comment>
<dbReference type="PANTHER" id="PTHR30534">
    <property type="entry name" value="FLAGELLAR MOTOR SWITCH PROTEIN FLIG"/>
    <property type="match status" value="1"/>
</dbReference>
<comment type="caution">
    <text evidence="13">The sequence shown here is derived from an EMBL/GenBank/DDBJ whole genome shotgun (WGS) entry which is preliminary data.</text>
</comment>
<keyword evidence="6" id="KW-0145">Chemotaxis</keyword>
<reference evidence="13 14" key="1">
    <citation type="journal article" date="2019" name="Int. J. Syst. Evol. Microbiol.">
        <title>The Global Catalogue of Microorganisms (GCM) 10K type strain sequencing project: providing services to taxonomists for standard genome sequencing and annotation.</title>
        <authorList>
            <consortium name="The Broad Institute Genomics Platform"/>
            <consortium name="The Broad Institute Genome Sequencing Center for Infectious Disease"/>
            <person name="Wu L."/>
            <person name="Ma J."/>
        </authorList>
    </citation>
    <scope>NUCLEOTIDE SEQUENCE [LARGE SCALE GENOMIC DNA]</scope>
    <source>
        <strain evidence="13 14">JCM 15309</strain>
    </source>
</reference>
<evidence type="ECO:0000313" key="13">
    <source>
        <dbReference type="EMBL" id="GAA1957730.1"/>
    </source>
</evidence>
<keyword evidence="5" id="KW-1003">Cell membrane</keyword>
<dbReference type="SUPFAM" id="SSF48029">
    <property type="entry name" value="FliG"/>
    <property type="match status" value="2"/>
</dbReference>
<gene>
    <name evidence="13" type="primary">fliG</name>
    <name evidence="13" type="ORF">GCM10009798_16460</name>
</gene>
<evidence type="ECO:0000256" key="6">
    <source>
        <dbReference type="ARBA" id="ARBA00022500"/>
    </source>
</evidence>
<proteinExistence type="inferred from homology"/>
<name>A0ABN2QTE7_9ACTN</name>
<evidence type="ECO:0000256" key="1">
    <source>
        <dbReference type="ARBA" id="ARBA00004117"/>
    </source>
</evidence>
<keyword evidence="14" id="KW-1185">Reference proteome</keyword>
<evidence type="ECO:0000256" key="3">
    <source>
        <dbReference type="ARBA" id="ARBA00010299"/>
    </source>
</evidence>
<evidence type="ECO:0000256" key="9">
    <source>
        <dbReference type="ARBA" id="ARBA00023143"/>
    </source>
</evidence>
<evidence type="ECO:0000259" key="11">
    <source>
        <dbReference type="Pfam" id="PF14841"/>
    </source>
</evidence>
<dbReference type="Gene3D" id="1.10.220.30">
    <property type="match status" value="3"/>
</dbReference>
<dbReference type="Proteomes" id="UP001500571">
    <property type="component" value="Unassembled WGS sequence"/>
</dbReference>
<comment type="subcellular location">
    <subcellularLocation>
        <location evidence="1">Bacterial flagellum basal body</location>
    </subcellularLocation>
    <subcellularLocation>
        <location evidence="2">Cell membrane</location>
        <topology evidence="2">Peripheral membrane protein</topology>
        <orientation evidence="2">Cytoplasmic side</orientation>
    </subcellularLocation>
</comment>
<keyword evidence="13" id="KW-0966">Cell projection</keyword>
<evidence type="ECO:0000259" key="10">
    <source>
        <dbReference type="Pfam" id="PF01706"/>
    </source>
</evidence>
<evidence type="ECO:0000259" key="12">
    <source>
        <dbReference type="Pfam" id="PF14842"/>
    </source>
</evidence>
<feature type="domain" description="Flagellar motor switch protein FliG middle" evidence="11">
    <location>
        <begin position="132"/>
        <end position="205"/>
    </location>
</feature>
<dbReference type="InterPro" id="IPR011002">
    <property type="entry name" value="FliG_a-hlx"/>
</dbReference>
<dbReference type="PANTHER" id="PTHR30534:SF0">
    <property type="entry name" value="FLAGELLAR MOTOR SWITCH PROTEIN FLIG"/>
    <property type="match status" value="1"/>
</dbReference>
<protein>
    <recommendedName>
        <fullName evidence="4">Flagellar motor switch protein FliG</fullName>
    </recommendedName>
</protein>
<evidence type="ECO:0000256" key="8">
    <source>
        <dbReference type="ARBA" id="ARBA00023136"/>
    </source>
</evidence>
<keyword evidence="13" id="KW-0282">Flagellum</keyword>
<evidence type="ECO:0000256" key="2">
    <source>
        <dbReference type="ARBA" id="ARBA00004413"/>
    </source>
</evidence>
<dbReference type="InterPro" id="IPR023087">
    <property type="entry name" value="Flg_Motor_Flig_C"/>
</dbReference>
<dbReference type="NCBIfam" id="TIGR00207">
    <property type="entry name" value="fliG"/>
    <property type="match status" value="1"/>
</dbReference>
<keyword evidence="7" id="KW-0283">Flagellar rotation</keyword>
<dbReference type="Pfam" id="PF14841">
    <property type="entry name" value="FliG_M"/>
    <property type="match status" value="1"/>
</dbReference>